<dbReference type="InterPro" id="IPR011701">
    <property type="entry name" value="MFS"/>
</dbReference>
<dbReference type="PANTHER" id="PTHR42910">
    <property type="entry name" value="TRANSPORTER SCO4007-RELATED"/>
    <property type="match status" value="1"/>
</dbReference>
<dbReference type="SUPFAM" id="SSF103473">
    <property type="entry name" value="MFS general substrate transporter"/>
    <property type="match status" value="1"/>
</dbReference>
<name>A0A6G1HQW1_9PEZI</name>
<feature type="transmembrane region" description="Helical" evidence="3">
    <location>
        <begin position="32"/>
        <end position="54"/>
    </location>
</feature>
<proteinExistence type="predicted"/>
<dbReference type="Gene3D" id="1.20.1250.20">
    <property type="entry name" value="MFS general substrate transporter like domains"/>
    <property type="match status" value="1"/>
</dbReference>
<organism evidence="4 5">
    <name type="scientific">Trichodelitschia bisporula</name>
    <dbReference type="NCBI Taxonomy" id="703511"/>
    <lineage>
        <taxon>Eukaryota</taxon>
        <taxon>Fungi</taxon>
        <taxon>Dikarya</taxon>
        <taxon>Ascomycota</taxon>
        <taxon>Pezizomycotina</taxon>
        <taxon>Dothideomycetes</taxon>
        <taxon>Dothideomycetes incertae sedis</taxon>
        <taxon>Phaeotrichales</taxon>
        <taxon>Phaeotrichaceae</taxon>
        <taxon>Trichodelitschia</taxon>
    </lineage>
</organism>
<feature type="transmembrane region" description="Helical" evidence="3">
    <location>
        <begin position="289"/>
        <end position="311"/>
    </location>
</feature>
<feature type="transmembrane region" description="Helical" evidence="3">
    <location>
        <begin position="259"/>
        <end position="277"/>
    </location>
</feature>
<gene>
    <name evidence="4" type="ORF">EJ06DRAFT_523259</name>
</gene>
<feature type="region of interest" description="Disordered" evidence="2">
    <location>
        <begin position="451"/>
        <end position="479"/>
    </location>
</feature>
<evidence type="ECO:0000256" key="1">
    <source>
        <dbReference type="ARBA" id="ARBA00004141"/>
    </source>
</evidence>
<feature type="transmembrane region" description="Helical" evidence="3">
    <location>
        <begin position="178"/>
        <end position="197"/>
    </location>
</feature>
<protein>
    <submittedName>
        <fullName evidence="4">MFS general substrate transporter</fullName>
    </submittedName>
</protein>
<feature type="transmembrane region" description="Helical" evidence="3">
    <location>
        <begin position="356"/>
        <end position="375"/>
    </location>
</feature>
<keyword evidence="3" id="KW-0812">Transmembrane</keyword>
<keyword evidence="3" id="KW-0472">Membrane</keyword>
<keyword evidence="3" id="KW-1133">Transmembrane helix</keyword>
<keyword evidence="5" id="KW-1185">Reference proteome</keyword>
<dbReference type="Pfam" id="PF07690">
    <property type="entry name" value="MFS_1"/>
    <property type="match status" value="1"/>
</dbReference>
<evidence type="ECO:0000256" key="2">
    <source>
        <dbReference type="SAM" id="MobiDB-lite"/>
    </source>
</evidence>
<dbReference type="PANTHER" id="PTHR42910:SF1">
    <property type="entry name" value="MAJOR FACILITATOR SUPERFAMILY (MFS) PROFILE DOMAIN-CONTAINING PROTEIN"/>
    <property type="match status" value="1"/>
</dbReference>
<evidence type="ECO:0000313" key="4">
    <source>
        <dbReference type="EMBL" id="KAF2398443.1"/>
    </source>
</evidence>
<feature type="transmembrane region" description="Helical" evidence="3">
    <location>
        <begin position="74"/>
        <end position="91"/>
    </location>
</feature>
<comment type="subcellular location">
    <subcellularLocation>
        <location evidence="1">Membrane</location>
        <topology evidence="1">Multi-pass membrane protein</topology>
    </subcellularLocation>
</comment>
<dbReference type="Proteomes" id="UP000799640">
    <property type="component" value="Unassembled WGS sequence"/>
</dbReference>
<sequence>MASPATIGQPIPTPIASREDTSTSKLAITPPAFSFALNCLFGFAGAFTVANLYYNHPILNILAHDFDVKYEKAAQIPTVMQAGYAAGLLFLCPLGDLFKRRPFVLLLVFATATMCFISFLTAFTTVTPQLMLPLVGDLAPINRRATALSIVVSGLTLGILIARVIAGAMAEYTSWRNIYWMSAGLQYLIFALLWCFMPDYPSTNPGGLNYLKMLWSMPVMFVQNPILPHACIISFFVSATFTAFWTTLTFLLAGPPYNLLPLPIGLFGLIGIGGMLFGPIYARLVTDRFVPWLSVLVGLTMVLSAVCVGTYTGSFSIAGPIIQAVLHDAGMLTTQVANRSQIYALAAKARNRVNTVFMLATFCGQLTGTAAGNHVYARGGWIRSGSMSVGFASSAILILCLRGPWEKGWLGWHGGWGMGKKDARSADGHTVERAQYERSVGDVEACEARAETLSEGEKKDGDFGNAVRRSEDAGRVDVGSEKSVTVAVVDDEKGVEKS</sequence>
<feature type="transmembrane region" description="Helical" evidence="3">
    <location>
        <begin position="146"/>
        <end position="166"/>
    </location>
</feature>
<dbReference type="EMBL" id="ML996700">
    <property type="protein sequence ID" value="KAF2398443.1"/>
    <property type="molecule type" value="Genomic_DNA"/>
</dbReference>
<dbReference type="GO" id="GO:0022857">
    <property type="term" value="F:transmembrane transporter activity"/>
    <property type="evidence" value="ECO:0007669"/>
    <property type="project" value="InterPro"/>
</dbReference>
<dbReference type="AlphaFoldDB" id="A0A6G1HQW1"/>
<feature type="transmembrane region" description="Helical" evidence="3">
    <location>
        <begin position="103"/>
        <end position="126"/>
    </location>
</feature>
<reference evidence="4" key="1">
    <citation type="journal article" date="2020" name="Stud. Mycol.">
        <title>101 Dothideomycetes genomes: a test case for predicting lifestyles and emergence of pathogens.</title>
        <authorList>
            <person name="Haridas S."/>
            <person name="Albert R."/>
            <person name="Binder M."/>
            <person name="Bloem J."/>
            <person name="Labutti K."/>
            <person name="Salamov A."/>
            <person name="Andreopoulos B."/>
            <person name="Baker S."/>
            <person name="Barry K."/>
            <person name="Bills G."/>
            <person name="Bluhm B."/>
            <person name="Cannon C."/>
            <person name="Castanera R."/>
            <person name="Culley D."/>
            <person name="Daum C."/>
            <person name="Ezra D."/>
            <person name="Gonzalez J."/>
            <person name="Henrissat B."/>
            <person name="Kuo A."/>
            <person name="Liang C."/>
            <person name="Lipzen A."/>
            <person name="Lutzoni F."/>
            <person name="Magnuson J."/>
            <person name="Mondo S."/>
            <person name="Nolan M."/>
            <person name="Ohm R."/>
            <person name="Pangilinan J."/>
            <person name="Park H.-J."/>
            <person name="Ramirez L."/>
            <person name="Alfaro M."/>
            <person name="Sun H."/>
            <person name="Tritt A."/>
            <person name="Yoshinaga Y."/>
            <person name="Zwiers L.-H."/>
            <person name="Turgeon B."/>
            <person name="Goodwin S."/>
            <person name="Spatafora J."/>
            <person name="Crous P."/>
            <person name="Grigoriev I."/>
        </authorList>
    </citation>
    <scope>NUCLEOTIDE SEQUENCE</scope>
    <source>
        <strain evidence="4">CBS 262.69</strain>
    </source>
</reference>
<dbReference type="OrthoDB" id="2105912at2759"/>
<feature type="transmembrane region" description="Helical" evidence="3">
    <location>
        <begin position="226"/>
        <end position="252"/>
    </location>
</feature>
<evidence type="ECO:0000313" key="5">
    <source>
        <dbReference type="Proteomes" id="UP000799640"/>
    </source>
</evidence>
<dbReference type="CDD" id="cd17324">
    <property type="entry name" value="MFS_NepI_like"/>
    <property type="match status" value="1"/>
</dbReference>
<feature type="transmembrane region" description="Helical" evidence="3">
    <location>
        <begin position="381"/>
        <end position="401"/>
    </location>
</feature>
<evidence type="ECO:0000256" key="3">
    <source>
        <dbReference type="SAM" id="Phobius"/>
    </source>
</evidence>
<accession>A0A6G1HQW1</accession>
<dbReference type="InterPro" id="IPR036259">
    <property type="entry name" value="MFS_trans_sf"/>
</dbReference>
<dbReference type="GO" id="GO:0016020">
    <property type="term" value="C:membrane"/>
    <property type="evidence" value="ECO:0007669"/>
    <property type="project" value="UniProtKB-SubCell"/>
</dbReference>